<gene>
    <name evidence="18" type="ORF">PEVE_00032320</name>
</gene>
<dbReference type="SMART" id="SM00216">
    <property type="entry name" value="VWD"/>
    <property type="match status" value="3"/>
</dbReference>
<feature type="domain" description="EGF-like" evidence="14">
    <location>
        <begin position="170"/>
        <end position="202"/>
    </location>
</feature>
<comment type="caution">
    <text evidence="11">Lacks conserved residue(s) required for the propagation of feature annotation.</text>
</comment>
<keyword evidence="9" id="KW-0325">Glycoprotein</keyword>
<feature type="disulfide bond" evidence="11">
    <location>
        <begin position="174"/>
        <end position="184"/>
    </location>
</feature>
<feature type="disulfide bond" evidence="11">
    <location>
        <begin position="81"/>
        <end position="91"/>
    </location>
</feature>
<feature type="disulfide bond" evidence="11">
    <location>
        <begin position="98"/>
        <end position="107"/>
    </location>
</feature>
<feature type="domain" description="BPTI/Kunitz inhibitor" evidence="15">
    <location>
        <begin position="340"/>
        <end position="374"/>
    </location>
</feature>
<proteinExistence type="inferred from homology"/>
<feature type="disulfide bond" evidence="11">
    <location>
        <begin position="206"/>
        <end position="216"/>
    </location>
</feature>
<feature type="domain" description="VWFD" evidence="17">
    <location>
        <begin position="1251"/>
        <end position="1441"/>
    </location>
</feature>
<comment type="subcellular location">
    <subcellularLocation>
        <location evidence="1">Nematocyst</location>
    </subcellularLocation>
    <subcellularLocation>
        <location evidence="2">Secreted</location>
    </subcellularLocation>
</comment>
<evidence type="ECO:0000256" key="9">
    <source>
        <dbReference type="ARBA" id="ARBA00023180"/>
    </source>
</evidence>
<evidence type="ECO:0000256" key="10">
    <source>
        <dbReference type="ARBA" id="ARBA00023331"/>
    </source>
</evidence>
<dbReference type="Pfam" id="PF01826">
    <property type="entry name" value="TIL"/>
    <property type="match status" value="1"/>
</dbReference>
<dbReference type="PANTHER" id="PTHR11339">
    <property type="entry name" value="EXTRACELLULAR MATRIX GLYCOPROTEIN RELATED"/>
    <property type="match status" value="1"/>
</dbReference>
<evidence type="ECO:0000259" key="17">
    <source>
        <dbReference type="PROSITE" id="PS51233"/>
    </source>
</evidence>
<evidence type="ECO:0000313" key="18">
    <source>
        <dbReference type="EMBL" id="CAH3016740.1"/>
    </source>
</evidence>
<dbReference type="InterPro" id="IPR036201">
    <property type="entry name" value="Pacifastin_dom_sf"/>
</dbReference>
<dbReference type="SUPFAM" id="SSF57567">
    <property type="entry name" value="Serine protease inhibitors"/>
    <property type="match status" value="2"/>
</dbReference>
<evidence type="ECO:0000313" key="19">
    <source>
        <dbReference type="Proteomes" id="UP001159427"/>
    </source>
</evidence>
<feature type="disulfide bond" evidence="11">
    <location>
        <begin position="229"/>
        <end position="238"/>
    </location>
</feature>
<dbReference type="InterPro" id="IPR000742">
    <property type="entry name" value="EGF"/>
</dbReference>
<comment type="similarity">
    <text evidence="3">Belongs to the venom Kunitz-type family. Sea anemone type 2 potassium channel toxin subfamily.</text>
</comment>
<feature type="region of interest" description="Disordered" evidence="12">
    <location>
        <begin position="1637"/>
        <end position="1868"/>
    </location>
</feature>
<dbReference type="PROSITE" id="PS00280">
    <property type="entry name" value="BPTI_KUNITZ_1"/>
    <property type="match status" value="1"/>
</dbReference>
<feature type="chain" id="PRO_5047081556" evidence="13">
    <location>
        <begin position="28"/>
        <end position="2399"/>
    </location>
</feature>
<feature type="non-terminal residue" evidence="18">
    <location>
        <position position="2399"/>
    </location>
</feature>
<protein>
    <submittedName>
        <fullName evidence="18">Uncharacterized protein</fullName>
    </submittedName>
</protein>
<evidence type="ECO:0000256" key="5">
    <source>
        <dbReference type="ARBA" id="ARBA00022690"/>
    </source>
</evidence>
<dbReference type="PROSITE" id="PS01186">
    <property type="entry name" value="EGF_2"/>
    <property type="match status" value="2"/>
</dbReference>
<evidence type="ECO:0000256" key="8">
    <source>
        <dbReference type="ARBA" id="ARBA00023157"/>
    </source>
</evidence>
<dbReference type="InterPro" id="IPR050780">
    <property type="entry name" value="Mucin_vWF_Thrombospondin_sf"/>
</dbReference>
<evidence type="ECO:0000259" key="15">
    <source>
        <dbReference type="PROSITE" id="PS50279"/>
    </source>
</evidence>
<evidence type="ECO:0000256" key="4">
    <source>
        <dbReference type="ARBA" id="ARBA00022525"/>
    </source>
</evidence>
<reference evidence="18 19" key="1">
    <citation type="submission" date="2022-05" db="EMBL/GenBank/DDBJ databases">
        <authorList>
            <consortium name="Genoscope - CEA"/>
            <person name="William W."/>
        </authorList>
    </citation>
    <scope>NUCLEOTIDE SEQUENCE [LARGE SCALE GENOMIC DNA]</scope>
</reference>
<dbReference type="PANTHER" id="PTHR11339:SF386">
    <property type="entry name" value="HEMOLECTIN, ISOFORM A"/>
    <property type="match status" value="1"/>
</dbReference>
<dbReference type="PROSITE" id="PS00022">
    <property type="entry name" value="EGF_1"/>
    <property type="match status" value="3"/>
</dbReference>
<feature type="disulfide bond" evidence="11">
    <location>
        <begin position="210"/>
        <end position="227"/>
    </location>
</feature>
<feature type="disulfide bond" evidence="11">
    <location>
        <begin position="192"/>
        <end position="201"/>
    </location>
</feature>
<feature type="domain" description="EGF-like" evidence="14">
    <location>
        <begin position="77"/>
        <end position="108"/>
    </location>
</feature>
<evidence type="ECO:0000256" key="3">
    <source>
        <dbReference type="ARBA" id="ARBA00007226"/>
    </source>
</evidence>
<feature type="domain" description="EGF-like" evidence="14">
    <location>
        <begin position="203"/>
        <end position="239"/>
    </location>
</feature>
<sequence>MRYEGQARPLAYVTLLVLVFTEGIVNAARYELPETFETEVDGLADLERQQRSFRTSDYGPLRRTSSARTIHLPVKSDGNACGVTCANGGTCVNNSCVCTSGWTGVDCTQKTCSPRCRNGGVCQNGACKCVGDWEGDHCQTRKCTKNCQNGAACVNNECVCTGGWAGQLCDRATCVPYCQNGGTCEKPNHCKCTPWYTGAMCERSLCNPDCGVGGVCGYNNTLSKMMCTCLPGYHGEACDLVRPCEMPLSQGVSAQFLDETFYSNAQNRLPFTGNAASTIACLKYLAEVDKKCYSKNTTFTQTECEKYCDALETNDICKKIWNPIGYGYSENDLKRDNITWYYNTATQSCKQFQSLGCLGNENNFKTESICRTKCSKVVPTLPATLPVINAPGSCFVTGKDHFSTFDNTGYRFTGACSSMLVIDNENPNQFKVVLNGDPNCNVSVPCQKSLDMIVDGVSVHLGAMTNTSFVVKVDGNPISLPYTASSPLIKRSGRYVLVKSNDRINILWDGVKDVIIKVPDTYLYSKDHKLIGLCGLYDGNSTNDFTDIQGNEIQNPTQDQINSFADSFKQDPNCQNQLSTKLKCYSPDGNDANGRIHAERVCSVLEEPAFQPCHRFVDPKPFVEMCMYEVCSTNYTNNPRSMCDALALYARVCAWYHNTTLTWRQQFCPMDCPNEKEYNECGSSCPLTCRNVISDQTKCGSPCTDGCHCPPGKWLDGNKCVDKSDCSCLYRDITYPNGARRAEPCQTCTCNGGLWNCVKKPCPGTCSVLGDPHITTFDRDKGYTMNLKQCAYILSEHCHMPNGTDRGFSITIRNRYCSSLYSHCRRELLVNVTGQPYLILDIDDWTKKPTASIQTQHGSVTTITKSYSTQKMDVEFLGDQNIFIHVDLQNGVAFSLHWTGYNTFLTVNASLQDQTCGLCGTFNGIKEDDFHLRSGDDKVSLDEFAREWLVPDLSEDKCSKESVESSINYCDIYLQNKNWTHQQCNVIKDPVGPFADCHKEISYAEFYKKCIQDGCRCEGCLCNVIAGYAKACAAKDIDVNGWRNSVKPCSQAFSCGADMVLEQCHRLNNGSWSCPQTCEDLDPIEGDCERRGCVEACYCKDPNYVLRGDKCVPKSKCPCYFEGKEYEPGSTRIEKCNTCECKGGGQWQCTAMDCDALCASQGKVYLDCGLTCENFLMSDSARASRCKPGCYCPGNKLLLENGTCVEKSECGCKHNNKFYQKGDVSPVDCSKKCNGAREWISDNMIEPSPEYECAAYGQDQYRTFDGRWIVFHHERCEFIMMEGDGVKISVRNEPCSNSLELQMCKRVGIKLEGGKTSLDLYQKEFSIIQNGASKSYKPGEYPEPCQMEIPNVEVFHVGLFLIVRIYQPNNPFFVKFEVRFDQGSRVYVTPNPSYKSQDKLSGICGNFNGRDQDDLTLPDKNTDAADDTEFGYAWRDEEDCPYPVSLDPCSDNPDRQGWAEKGCNEIKRNANFTVCHDTVDPEPYFEACKHEACLCHKGGDCACFCSAVAAYVRACNQYGISITWRREGFCELPCCRPCQNTGGYLANISLPTTCESPAKDCQKLGARCCRGPRVEGCSCPLGTFFDGKKCVNQTEKCSRPCVATTTVVTVSSSTSSSSSSSSVSTPTTTVYSTYSSVSSSTSTSLSSSVSSSTSVSSSSSVSSSTSTSSSSSVSTSTTTTSSTSSTSTSSSSSVSTPATTTSSTSVSTSVSSSSSSSLSSSSVSTPTTTVYSTYSSASSSASTSTSSSVSSSTSTSTSSSVSSSTSTSSSSSVSTPTTTTSSTSVSTSVSSSTSSSSSNSSVSTPTTTVYSTYSSVSSSTSTSTSSSVSSSTSTSSSSSVSTPTTTTSSTSVSTSVSSSTSSSSSSSTVSTLTTTVYSTYSSVSSSTSTSTSSSVSSSTSTSSISSVSTPTTTTSSTSVSTSVSSIYSSYSSVSSSTSTSVSSSVTSSTSTSSSSSVSSSTSTSSSASVSTPTTTTSSTSVSTSVSSSTSSSSSSSSVSTPTTTVYSTYSSVSSSTSTSSSSSVSSSTSTSSSSSVSTPTTTTSSTSVSTSVSSSTSSSSSSSTVSTPTTTVYSTYSSVSSSTSTSVSSSVSSSSSTSVSTPTTTVSSTYSSPSSSTSTSSSSSVSISSSTSTSSSSSVSTPTTTTSSSTSISSSVSSSTSSSSSSSSVSTPTTTIYSTYSSASSSTSTSSSSSVSSSTSTSVSTPTTTIYSTYSSASSSTSTSSSSSVSSSTSTSSSTSVSSSTSTSSSSSVTSSSSSSSSVSTPTTTIYSTYSSASSSTSTSSSSSVSSSTSTSSSTSVSSSTSTSSSSSVSTPTTTTSSSTSVSSSVSSSTSSSSSSSSVSTPTTTIYSTYSSASSSTSTSSSSSVSSSTSTSSSTSVSSSTSTSSSFSVSTPTTT</sequence>
<dbReference type="InterPro" id="IPR036084">
    <property type="entry name" value="Ser_inhib-like_sf"/>
</dbReference>
<dbReference type="Gene3D" id="2.10.25.10">
    <property type="entry name" value="Laminin"/>
    <property type="match status" value="4"/>
</dbReference>
<evidence type="ECO:0000256" key="12">
    <source>
        <dbReference type="SAM" id="MobiDB-lite"/>
    </source>
</evidence>
<feature type="region of interest" description="Disordered" evidence="12">
    <location>
        <begin position="1882"/>
        <end position="1919"/>
    </location>
</feature>
<dbReference type="PROSITE" id="PS50026">
    <property type="entry name" value="EGF_3"/>
    <property type="match status" value="3"/>
</dbReference>
<keyword evidence="7" id="KW-0722">Serine protease inhibitor</keyword>
<dbReference type="InterPro" id="IPR001846">
    <property type="entry name" value="VWF_type-D"/>
</dbReference>
<feature type="region of interest" description="Disordered" evidence="12">
    <location>
        <begin position="1932"/>
        <end position="2399"/>
    </location>
</feature>
<evidence type="ECO:0000259" key="14">
    <source>
        <dbReference type="PROSITE" id="PS50026"/>
    </source>
</evidence>
<dbReference type="InterPro" id="IPR014853">
    <property type="entry name" value="VWF/SSPO/ZAN-like_Cys-rich_dom"/>
</dbReference>
<keyword evidence="19" id="KW-1185">Reference proteome</keyword>
<dbReference type="PROSITE" id="PS50279">
    <property type="entry name" value="BPTI_KUNITZ_2"/>
    <property type="match status" value="1"/>
</dbReference>
<dbReference type="InterPro" id="IPR020901">
    <property type="entry name" value="Prtase_inh_Kunz-CS"/>
</dbReference>
<keyword evidence="6" id="KW-0677">Repeat</keyword>
<feature type="signal peptide" evidence="13">
    <location>
        <begin position="1"/>
        <end position="27"/>
    </location>
</feature>
<dbReference type="SMART" id="SM00131">
    <property type="entry name" value="KU"/>
    <property type="match status" value="1"/>
</dbReference>
<dbReference type="CDD" id="cd19941">
    <property type="entry name" value="TIL"/>
    <property type="match status" value="2"/>
</dbReference>
<dbReference type="SUPFAM" id="SSF57362">
    <property type="entry name" value="BPTI-like"/>
    <property type="match status" value="1"/>
</dbReference>
<evidence type="ECO:0000256" key="6">
    <source>
        <dbReference type="ARBA" id="ARBA00022737"/>
    </source>
</evidence>
<feature type="domain" description="VWFD" evidence="17">
    <location>
        <begin position="392"/>
        <end position="575"/>
    </location>
</feature>
<dbReference type="InterPro" id="IPR014010">
    <property type="entry name" value="REJ_dom"/>
</dbReference>
<feature type="domain" description="REJ" evidence="16">
    <location>
        <begin position="1632"/>
        <end position="2392"/>
    </location>
</feature>
<dbReference type="InterPro" id="IPR036880">
    <property type="entry name" value="Kunitz_BPTI_sf"/>
</dbReference>
<evidence type="ECO:0000256" key="11">
    <source>
        <dbReference type="PROSITE-ProRule" id="PRU00076"/>
    </source>
</evidence>
<keyword evidence="5" id="KW-0646">Protease inhibitor</keyword>
<dbReference type="SMART" id="SM00832">
    <property type="entry name" value="C8"/>
    <property type="match status" value="3"/>
</dbReference>
<dbReference type="Pfam" id="PF08742">
    <property type="entry name" value="C8"/>
    <property type="match status" value="3"/>
</dbReference>
<dbReference type="InterPro" id="IPR001007">
    <property type="entry name" value="VWF_dom"/>
</dbReference>
<evidence type="ECO:0000259" key="16">
    <source>
        <dbReference type="PROSITE" id="PS51111"/>
    </source>
</evidence>
<keyword evidence="8 11" id="KW-1015">Disulfide bond</keyword>
<dbReference type="PROSITE" id="PS51111">
    <property type="entry name" value="REJ"/>
    <property type="match status" value="1"/>
</dbReference>
<dbReference type="Pfam" id="PF00094">
    <property type="entry name" value="VWD"/>
    <property type="match status" value="3"/>
</dbReference>
<comment type="caution">
    <text evidence="18">The sequence shown here is derived from an EMBL/GenBank/DDBJ whole genome shotgun (WGS) entry which is preliminary data.</text>
</comment>
<accession>A0ABN8LMI0</accession>
<organism evidence="18 19">
    <name type="scientific">Porites evermanni</name>
    <dbReference type="NCBI Taxonomy" id="104178"/>
    <lineage>
        <taxon>Eukaryota</taxon>
        <taxon>Metazoa</taxon>
        <taxon>Cnidaria</taxon>
        <taxon>Anthozoa</taxon>
        <taxon>Hexacorallia</taxon>
        <taxon>Scleractinia</taxon>
        <taxon>Fungiina</taxon>
        <taxon>Poritidae</taxon>
        <taxon>Porites</taxon>
    </lineage>
</organism>
<name>A0ABN8LMI0_9CNID</name>
<dbReference type="SMART" id="SM00181">
    <property type="entry name" value="EGF"/>
    <property type="match status" value="5"/>
</dbReference>
<feature type="domain" description="VWFD" evidence="17">
    <location>
        <begin position="764"/>
        <end position="959"/>
    </location>
</feature>
<dbReference type="Proteomes" id="UP001159427">
    <property type="component" value="Unassembled WGS sequence"/>
</dbReference>
<keyword evidence="11" id="KW-0245">EGF-like domain</keyword>
<evidence type="ECO:0000256" key="2">
    <source>
        <dbReference type="ARBA" id="ARBA00004613"/>
    </source>
</evidence>
<dbReference type="EMBL" id="CALNXI010000047">
    <property type="protein sequence ID" value="CAH3016740.1"/>
    <property type="molecule type" value="Genomic_DNA"/>
</dbReference>
<evidence type="ECO:0000256" key="1">
    <source>
        <dbReference type="ARBA" id="ARBA00004532"/>
    </source>
</evidence>
<evidence type="ECO:0000256" key="7">
    <source>
        <dbReference type="ARBA" id="ARBA00022900"/>
    </source>
</evidence>
<keyword evidence="10" id="KW-0166">Nematocyst</keyword>
<dbReference type="PROSITE" id="PS51233">
    <property type="entry name" value="VWFD"/>
    <property type="match status" value="3"/>
</dbReference>
<dbReference type="SMART" id="SM00215">
    <property type="entry name" value="VWC_out"/>
    <property type="match status" value="1"/>
</dbReference>
<keyword evidence="13" id="KW-0732">Signal</keyword>
<dbReference type="SUPFAM" id="SSF57283">
    <property type="entry name" value="PMP inhibitors"/>
    <property type="match status" value="1"/>
</dbReference>
<dbReference type="InterPro" id="IPR002919">
    <property type="entry name" value="TIL_dom"/>
</dbReference>
<dbReference type="CDD" id="cd00109">
    <property type="entry name" value="Kunitz-type"/>
    <property type="match status" value="1"/>
</dbReference>
<keyword evidence="4" id="KW-0964">Secreted</keyword>
<dbReference type="Gene3D" id="4.10.410.10">
    <property type="entry name" value="Pancreatic trypsin inhibitor Kunitz domain"/>
    <property type="match status" value="1"/>
</dbReference>
<dbReference type="InterPro" id="IPR002223">
    <property type="entry name" value="Kunitz_BPTI"/>
</dbReference>
<evidence type="ECO:0000256" key="13">
    <source>
        <dbReference type="SAM" id="SignalP"/>
    </source>
</evidence>